<evidence type="ECO:0000313" key="4">
    <source>
        <dbReference type="WBParaSite" id="ACRNAN_scaffold1700.g26667.t1"/>
    </source>
</evidence>
<dbReference type="SUPFAM" id="SSF56436">
    <property type="entry name" value="C-type lectin-like"/>
    <property type="match status" value="1"/>
</dbReference>
<dbReference type="WBParaSite" id="ACRNAN_scaffold1700.g26667.t1">
    <property type="protein sequence ID" value="ACRNAN_scaffold1700.g26667.t1"/>
    <property type="gene ID" value="ACRNAN_scaffold1700.g26667"/>
</dbReference>
<dbReference type="Proteomes" id="UP000887540">
    <property type="component" value="Unplaced"/>
</dbReference>
<dbReference type="InterPro" id="IPR016187">
    <property type="entry name" value="CTDL_fold"/>
</dbReference>
<keyword evidence="1" id="KW-1015">Disulfide bond</keyword>
<dbReference type="PANTHER" id="PTHR22991:SF41">
    <property type="entry name" value="CUB DOMAIN-CONTAINING PROTEIN-RELATED"/>
    <property type="match status" value="1"/>
</dbReference>
<evidence type="ECO:0000256" key="1">
    <source>
        <dbReference type="ARBA" id="ARBA00023157"/>
    </source>
</evidence>
<dbReference type="SMART" id="SM00034">
    <property type="entry name" value="CLECT"/>
    <property type="match status" value="1"/>
</dbReference>
<keyword evidence="3" id="KW-1185">Reference proteome</keyword>
<proteinExistence type="predicted"/>
<accession>A0A914D1F7</accession>
<dbReference type="CDD" id="cd00037">
    <property type="entry name" value="CLECT"/>
    <property type="match status" value="1"/>
</dbReference>
<reference evidence="4" key="1">
    <citation type="submission" date="2022-11" db="UniProtKB">
        <authorList>
            <consortium name="WormBaseParasite"/>
        </authorList>
    </citation>
    <scope>IDENTIFICATION</scope>
</reference>
<organism evidence="3 4">
    <name type="scientific">Acrobeloides nanus</name>
    <dbReference type="NCBI Taxonomy" id="290746"/>
    <lineage>
        <taxon>Eukaryota</taxon>
        <taxon>Metazoa</taxon>
        <taxon>Ecdysozoa</taxon>
        <taxon>Nematoda</taxon>
        <taxon>Chromadorea</taxon>
        <taxon>Rhabditida</taxon>
        <taxon>Tylenchina</taxon>
        <taxon>Cephalobomorpha</taxon>
        <taxon>Cephaloboidea</taxon>
        <taxon>Cephalobidae</taxon>
        <taxon>Acrobeloides</taxon>
    </lineage>
</organism>
<feature type="domain" description="C-type lectin" evidence="2">
    <location>
        <begin position="33"/>
        <end position="173"/>
    </location>
</feature>
<protein>
    <submittedName>
        <fullName evidence="4">C-type lectin domain-containing protein</fullName>
    </submittedName>
</protein>
<name>A0A914D1F7_9BILA</name>
<evidence type="ECO:0000313" key="3">
    <source>
        <dbReference type="Proteomes" id="UP000887540"/>
    </source>
</evidence>
<dbReference type="Pfam" id="PF00059">
    <property type="entry name" value="Lectin_C"/>
    <property type="match status" value="1"/>
</dbReference>
<evidence type="ECO:0000259" key="2">
    <source>
        <dbReference type="PROSITE" id="PS50041"/>
    </source>
</evidence>
<dbReference type="PROSITE" id="PS50041">
    <property type="entry name" value="C_TYPE_LECTIN_2"/>
    <property type="match status" value="1"/>
</dbReference>
<dbReference type="InterPro" id="IPR016186">
    <property type="entry name" value="C-type_lectin-like/link_sf"/>
</dbReference>
<dbReference type="AlphaFoldDB" id="A0A914D1F7"/>
<sequence>MVLLLIPYKKFCLIVPLKFQSPQCRQGYQYFQKWNSCYKFGSPPLNYNAAEQNCMTEGGYLASIHSLEEEEFIDDLVHRTAQGLYYVIWIGFNNSGNKILSFIQSSLDVNDVNVDHWQWTDGTEITYNNWYPSEPTTIFNCANMITTGNPYINRSYWANCCQNCSSAQYYVCKQNPICVSN</sequence>
<dbReference type="PANTHER" id="PTHR22991">
    <property type="entry name" value="PROTEIN CBG13490"/>
    <property type="match status" value="1"/>
</dbReference>
<dbReference type="Gene3D" id="3.10.100.10">
    <property type="entry name" value="Mannose-Binding Protein A, subunit A"/>
    <property type="match status" value="1"/>
</dbReference>
<dbReference type="InterPro" id="IPR001304">
    <property type="entry name" value="C-type_lectin-like"/>
</dbReference>
<dbReference type="InterPro" id="IPR050976">
    <property type="entry name" value="Snaclec"/>
</dbReference>